<dbReference type="AlphaFoldDB" id="A0AAV4LR82"/>
<dbReference type="GeneID" id="94193778"/>
<name>A0AAV4LR82_BABCB</name>
<dbReference type="EMBL" id="BPLF01000001">
    <property type="protein sequence ID" value="GIX62297.1"/>
    <property type="molecule type" value="Genomic_DNA"/>
</dbReference>
<evidence type="ECO:0000313" key="2">
    <source>
        <dbReference type="Proteomes" id="UP001497744"/>
    </source>
</evidence>
<accession>A0AAV4LR82</accession>
<comment type="caution">
    <text evidence="1">The sequence shown here is derived from an EMBL/GenBank/DDBJ whole genome shotgun (WGS) entry which is preliminary data.</text>
</comment>
<proteinExistence type="predicted"/>
<sequence length="350" mass="37935">MGAPKTQLTDWPENLKEVIDWFLRVGGKDGGRDFKRQLMEAIKRLENFDAPSGGLKEAESVEGLFGHVANGLMEFVGYKGSGGGEITSNGIGSVSYTSSYSTQATWSESSSDPTTCAHIFLGSMPILYFGLTYTYWKCSKTQNGLWAAEKLNVGGHSPLYLFMLHMGFKPSGELLNITGSEVAERLKKNFTYGFHELKNARTEQYSYSIFLANIKQKYGKDTLTSNPTNCALYALQRASTFYLTSQFQKQKGEESDGNLNAIKTSLLKFKKETKNYYDLETEVAAFLHEINVLLSSSSHSGGMSAADSPSTAGPVAGTLITLGLGGGAAGAYLFNLGGAKTLVNGLLRIG</sequence>
<organism evidence="1 2">
    <name type="scientific">Babesia caballi</name>
    <dbReference type="NCBI Taxonomy" id="5871"/>
    <lineage>
        <taxon>Eukaryota</taxon>
        <taxon>Sar</taxon>
        <taxon>Alveolata</taxon>
        <taxon>Apicomplexa</taxon>
        <taxon>Aconoidasida</taxon>
        <taxon>Piroplasmida</taxon>
        <taxon>Babesiidae</taxon>
        <taxon>Babesia</taxon>
    </lineage>
</organism>
<keyword evidence="2" id="KW-1185">Reference proteome</keyword>
<dbReference type="RefSeq" id="XP_067714366.1">
    <property type="nucleotide sequence ID" value="XM_067858265.1"/>
</dbReference>
<evidence type="ECO:0000313" key="1">
    <source>
        <dbReference type="EMBL" id="GIX62297.1"/>
    </source>
</evidence>
<dbReference type="Proteomes" id="UP001497744">
    <property type="component" value="Unassembled WGS sequence"/>
</dbReference>
<reference evidence="1 2" key="1">
    <citation type="submission" date="2021-06" db="EMBL/GenBank/DDBJ databases">
        <title>Genome sequence of Babesia caballi.</title>
        <authorList>
            <person name="Yamagishi J."/>
            <person name="Kidaka T."/>
            <person name="Ochi A."/>
        </authorList>
    </citation>
    <scope>NUCLEOTIDE SEQUENCE [LARGE SCALE GENOMIC DNA]</scope>
    <source>
        <strain evidence="1">USDA-D6B2</strain>
    </source>
</reference>
<gene>
    <name evidence="1" type="ORF">BcabD6B2_17320</name>
</gene>
<protein>
    <submittedName>
        <fullName evidence="1">Variant erythrocyte surface antigen-1 family protein</fullName>
    </submittedName>
</protein>